<sequence>MDYKKSVELALSLGYEEVSDENAYKGKYFIKHEKIWIHNIEALKLKLKVTSNEELDNLGYDVENYHRYKKHTNKMADNEMKNLYANITHLDGEATYLYDGMWLLPDGTMEER</sequence>
<name>A0A7S7LXP6_9BACT</name>
<evidence type="ECO:0000313" key="2">
    <source>
        <dbReference type="Proteomes" id="UP000593994"/>
    </source>
</evidence>
<accession>A0A7S7LXP6</accession>
<keyword evidence="2" id="KW-1185">Reference proteome</keyword>
<evidence type="ECO:0000313" key="1">
    <source>
        <dbReference type="EMBL" id="QOY53320.1"/>
    </source>
</evidence>
<dbReference type="AlphaFoldDB" id="A0A7S7LXP6"/>
<dbReference type="Proteomes" id="UP000593994">
    <property type="component" value="Chromosome"/>
</dbReference>
<organism evidence="1 2">
    <name type="scientific">Candidatus Sulfurimonas baltica</name>
    <dbReference type="NCBI Taxonomy" id="2740404"/>
    <lineage>
        <taxon>Bacteria</taxon>
        <taxon>Pseudomonadati</taxon>
        <taxon>Campylobacterota</taxon>
        <taxon>Epsilonproteobacteria</taxon>
        <taxon>Campylobacterales</taxon>
        <taxon>Sulfurimonadaceae</taxon>
        <taxon>Sulfurimonas</taxon>
    </lineage>
</organism>
<protein>
    <submittedName>
        <fullName evidence="1">Uncharacterized protein</fullName>
    </submittedName>
</protein>
<dbReference type="EMBL" id="CP054492">
    <property type="protein sequence ID" value="QOY53320.1"/>
    <property type="molecule type" value="Genomic_DNA"/>
</dbReference>
<reference evidence="1 2" key="1">
    <citation type="submission" date="2020-05" db="EMBL/GenBank/DDBJ databases">
        <title>Sulfurimonas marisnigri, sp. nov., and Sulfurimonas baltica, sp. nov., manganese oxide reducing chemolithoautotrophs of the class Epsilonproteobacteria isolated from the pelagic redoxclines of the Black and Baltic Seas and emended description of the genus Sulfurimonas.</title>
        <authorList>
            <person name="Henkel J.V."/>
            <person name="Laudan C."/>
            <person name="Werner J."/>
            <person name="Neu T."/>
            <person name="Plewe S."/>
            <person name="Sproer C."/>
            <person name="Bunk B."/>
            <person name="Schulz-Vogt H.N."/>
        </authorList>
    </citation>
    <scope>NUCLEOTIDE SEQUENCE [LARGE SCALE GENOMIC DNA]</scope>
    <source>
        <strain evidence="1 2">GD2</strain>
    </source>
</reference>
<dbReference type="KEGG" id="sbal:HUE88_06510"/>
<gene>
    <name evidence="1" type="ORF">HUE88_06510</name>
</gene>
<dbReference type="RefSeq" id="WP_194372288.1">
    <property type="nucleotide sequence ID" value="NZ_CP054492.1"/>
</dbReference>
<proteinExistence type="predicted"/>